<dbReference type="InterPro" id="IPR004843">
    <property type="entry name" value="Calcineurin-like_PHP"/>
</dbReference>
<sequence>MMRLLFVTDTHLRGVAPRNRTDDFVATLKAKLGEVAALAAEHRVFAVLHGGDLFDLPVPGLGVVGEFASILRQIEAPLFIVPGNHDLHGQNPETLTRTLLGFLGRWGVVRLLDRNPVYLDDGNVRVQLTGAPFHFAIDDGGDDYVVKKRDCDVAIHICHGALLDRTFGPMVKFTLIDDIAARTEADYTLCGHYHLGYPDVCREGRWFINPGALVRLSASPGEVSRWPAVVLIEMEGSSARHETIRLKSARPGEEVLDRSAIEDADFRARKRQEFLQTVRQIVSQTAFARTDPEAILARVLEGMKEKPEFTALKAEVMKVWAEVCEEELKGCGLNE</sequence>
<reference evidence="2" key="1">
    <citation type="journal article" date="2020" name="mSystems">
        <title>Genome- and Community-Level Interaction Insights into Carbon Utilization and Element Cycling Functions of Hydrothermarchaeota in Hydrothermal Sediment.</title>
        <authorList>
            <person name="Zhou Z."/>
            <person name="Liu Y."/>
            <person name="Xu W."/>
            <person name="Pan J."/>
            <person name="Luo Z.H."/>
            <person name="Li M."/>
        </authorList>
    </citation>
    <scope>NUCLEOTIDE SEQUENCE [LARGE SCALE GENOMIC DNA]</scope>
    <source>
        <strain evidence="2">SpSt-300</strain>
    </source>
</reference>
<dbReference type="InterPro" id="IPR029052">
    <property type="entry name" value="Metallo-depent_PP-like"/>
</dbReference>
<organism evidence="2">
    <name type="scientific">Ammonifex degensii</name>
    <dbReference type="NCBI Taxonomy" id="42838"/>
    <lineage>
        <taxon>Bacteria</taxon>
        <taxon>Bacillati</taxon>
        <taxon>Bacillota</taxon>
        <taxon>Clostridia</taxon>
        <taxon>Thermoanaerobacterales</taxon>
        <taxon>Thermoanaerobacteraceae</taxon>
        <taxon>Ammonifex</taxon>
    </lineage>
</organism>
<gene>
    <name evidence="2" type="ORF">ENQ34_04145</name>
</gene>
<dbReference type="Pfam" id="PF00149">
    <property type="entry name" value="Metallophos"/>
    <property type="match status" value="1"/>
</dbReference>
<dbReference type="Gene3D" id="3.60.21.10">
    <property type="match status" value="1"/>
</dbReference>
<dbReference type="EMBL" id="DSMU01000263">
    <property type="protein sequence ID" value="HEL65858.1"/>
    <property type="molecule type" value="Genomic_DNA"/>
</dbReference>
<evidence type="ECO:0000259" key="1">
    <source>
        <dbReference type="Pfam" id="PF00149"/>
    </source>
</evidence>
<evidence type="ECO:0000313" key="2">
    <source>
        <dbReference type="EMBL" id="HEL65858.1"/>
    </source>
</evidence>
<comment type="caution">
    <text evidence="2">The sequence shown here is derived from an EMBL/GenBank/DDBJ whole genome shotgun (WGS) entry which is preliminary data.</text>
</comment>
<feature type="domain" description="Calcineurin-like phosphoesterase" evidence="1">
    <location>
        <begin position="2"/>
        <end position="194"/>
    </location>
</feature>
<name>A0A7C2IPK9_9THEO</name>
<dbReference type="PANTHER" id="PTHR30337">
    <property type="entry name" value="COMPONENT OF ATP-DEPENDENT DSDNA EXONUCLEASE"/>
    <property type="match status" value="1"/>
</dbReference>
<dbReference type="GO" id="GO:0016787">
    <property type="term" value="F:hydrolase activity"/>
    <property type="evidence" value="ECO:0007669"/>
    <property type="project" value="InterPro"/>
</dbReference>
<protein>
    <submittedName>
        <fullName evidence="2">Serine/threonine protein phosphatase</fullName>
    </submittedName>
</protein>
<dbReference type="SUPFAM" id="SSF56300">
    <property type="entry name" value="Metallo-dependent phosphatases"/>
    <property type="match status" value="1"/>
</dbReference>
<proteinExistence type="predicted"/>
<dbReference type="PANTHER" id="PTHR30337:SF0">
    <property type="entry name" value="NUCLEASE SBCCD SUBUNIT D"/>
    <property type="match status" value="1"/>
</dbReference>
<accession>A0A7C2IPK9</accession>
<dbReference type="InterPro" id="IPR050535">
    <property type="entry name" value="DNA_Repair-Maintenance_Comp"/>
</dbReference>
<dbReference type="AlphaFoldDB" id="A0A7C2IPK9"/>